<organism evidence="14 15">
    <name type="scientific">Ranitomeya imitator</name>
    <name type="common">mimic poison frog</name>
    <dbReference type="NCBI Taxonomy" id="111125"/>
    <lineage>
        <taxon>Eukaryota</taxon>
        <taxon>Metazoa</taxon>
        <taxon>Chordata</taxon>
        <taxon>Craniata</taxon>
        <taxon>Vertebrata</taxon>
        <taxon>Euteleostomi</taxon>
        <taxon>Amphibia</taxon>
        <taxon>Batrachia</taxon>
        <taxon>Anura</taxon>
        <taxon>Neobatrachia</taxon>
        <taxon>Hyloidea</taxon>
        <taxon>Dendrobatidae</taxon>
        <taxon>Dendrobatinae</taxon>
        <taxon>Ranitomeya</taxon>
    </lineage>
</organism>
<keyword evidence="6 12" id="KW-0472">Membrane</keyword>
<keyword evidence="15" id="KW-1185">Reference proteome</keyword>
<dbReference type="SUPFAM" id="SSF81321">
    <property type="entry name" value="Family A G protein-coupled receptor-like"/>
    <property type="match status" value="1"/>
</dbReference>
<evidence type="ECO:0000256" key="5">
    <source>
        <dbReference type="ARBA" id="ARBA00023040"/>
    </source>
</evidence>
<feature type="transmembrane region" description="Helical" evidence="12">
    <location>
        <begin position="467"/>
        <end position="488"/>
    </location>
</feature>
<dbReference type="PRINTS" id="PR01524">
    <property type="entry name" value="EDG3RECEPTOR"/>
</dbReference>
<dbReference type="Proteomes" id="UP001176940">
    <property type="component" value="Unassembled WGS sequence"/>
</dbReference>
<dbReference type="Pfam" id="PF00001">
    <property type="entry name" value="7tm_1"/>
    <property type="match status" value="1"/>
</dbReference>
<dbReference type="InterPro" id="IPR017452">
    <property type="entry name" value="GPCR_Rhodpsn_7TM"/>
</dbReference>
<evidence type="ECO:0000256" key="12">
    <source>
        <dbReference type="SAM" id="Phobius"/>
    </source>
</evidence>
<evidence type="ECO:0000256" key="6">
    <source>
        <dbReference type="ARBA" id="ARBA00023136"/>
    </source>
</evidence>
<evidence type="ECO:0000313" key="14">
    <source>
        <dbReference type="EMBL" id="CAJ0952087.1"/>
    </source>
</evidence>
<dbReference type="InterPro" id="IPR004061">
    <property type="entry name" value="S1P_rcpt"/>
</dbReference>
<feature type="domain" description="G-protein coupled receptors family 1 profile" evidence="13">
    <location>
        <begin position="479"/>
        <end position="721"/>
    </location>
</feature>
<feature type="transmembrane region" description="Helical" evidence="12">
    <location>
        <begin position="541"/>
        <end position="557"/>
    </location>
</feature>
<keyword evidence="4 12" id="KW-1133">Transmembrane helix</keyword>
<keyword evidence="9 10" id="KW-0807">Transducer</keyword>
<dbReference type="Gene3D" id="1.10.10.10">
    <property type="entry name" value="Winged helix-like DNA-binding domain superfamily/Winged helix DNA-binding domain"/>
    <property type="match status" value="1"/>
</dbReference>
<evidence type="ECO:0000256" key="2">
    <source>
        <dbReference type="ARBA" id="ARBA00022475"/>
    </source>
</evidence>
<evidence type="ECO:0000256" key="10">
    <source>
        <dbReference type="RuleBase" id="RU000688"/>
    </source>
</evidence>
<comment type="similarity">
    <text evidence="10">Belongs to the G-protein coupled receptor 1 family.</text>
</comment>
<dbReference type="PANTHER" id="PTHR22750">
    <property type="entry name" value="G-PROTEIN COUPLED RECEPTOR"/>
    <property type="match status" value="1"/>
</dbReference>
<keyword evidence="2" id="KW-1003">Cell membrane</keyword>
<feature type="transmembrane region" description="Helical" evidence="12">
    <location>
        <begin position="619"/>
        <end position="643"/>
    </location>
</feature>
<dbReference type="CDD" id="cd15345">
    <property type="entry name" value="7tmA_S1PR3_Edg3"/>
    <property type="match status" value="1"/>
</dbReference>
<dbReference type="InterPro" id="IPR036388">
    <property type="entry name" value="WH-like_DNA-bd_sf"/>
</dbReference>
<accession>A0ABN9LVT9</accession>
<proteinExistence type="inferred from homology"/>
<evidence type="ECO:0000256" key="4">
    <source>
        <dbReference type="ARBA" id="ARBA00022989"/>
    </source>
</evidence>
<evidence type="ECO:0000256" key="11">
    <source>
        <dbReference type="SAM" id="MobiDB-lite"/>
    </source>
</evidence>
<dbReference type="SMART" id="SM01381">
    <property type="entry name" value="7TM_GPCR_Srsx"/>
    <property type="match status" value="1"/>
</dbReference>
<evidence type="ECO:0000256" key="7">
    <source>
        <dbReference type="ARBA" id="ARBA00023170"/>
    </source>
</evidence>
<feature type="compositionally biased region" description="Low complexity" evidence="11">
    <location>
        <begin position="188"/>
        <end position="203"/>
    </location>
</feature>
<feature type="region of interest" description="Disordered" evidence="11">
    <location>
        <begin position="1"/>
        <end position="37"/>
    </location>
</feature>
<dbReference type="PROSITE" id="PS00237">
    <property type="entry name" value="G_PROTEIN_RECEP_F1_1"/>
    <property type="match status" value="1"/>
</dbReference>
<dbReference type="InterPro" id="IPR004062">
    <property type="entry name" value="EDG3_rcpt"/>
</dbReference>
<evidence type="ECO:0000313" key="15">
    <source>
        <dbReference type="Proteomes" id="UP001176940"/>
    </source>
</evidence>
<feature type="transmembrane region" description="Helical" evidence="12">
    <location>
        <begin position="705"/>
        <end position="724"/>
    </location>
</feature>
<feature type="transmembrane region" description="Helical" evidence="12">
    <location>
        <begin position="500"/>
        <end position="521"/>
    </location>
</feature>
<evidence type="ECO:0000256" key="9">
    <source>
        <dbReference type="ARBA" id="ARBA00023224"/>
    </source>
</evidence>
<feature type="region of interest" description="Disordered" evidence="11">
    <location>
        <begin position="184"/>
        <end position="216"/>
    </location>
</feature>
<evidence type="ECO:0000256" key="3">
    <source>
        <dbReference type="ARBA" id="ARBA00022692"/>
    </source>
</evidence>
<name>A0ABN9LVT9_9NEOB</name>
<feature type="compositionally biased region" description="Low complexity" evidence="11">
    <location>
        <begin position="760"/>
        <end position="770"/>
    </location>
</feature>
<reference evidence="14" key="1">
    <citation type="submission" date="2023-07" db="EMBL/GenBank/DDBJ databases">
        <authorList>
            <person name="Stuckert A."/>
        </authorList>
    </citation>
    <scope>NUCLEOTIDE SEQUENCE</scope>
</reference>
<feature type="transmembrane region" description="Helical" evidence="12">
    <location>
        <begin position="663"/>
        <end position="685"/>
    </location>
</feature>
<evidence type="ECO:0000256" key="1">
    <source>
        <dbReference type="ARBA" id="ARBA00004651"/>
    </source>
</evidence>
<dbReference type="PRINTS" id="PR01523">
    <property type="entry name" value="S1PRECEPTOR"/>
</dbReference>
<dbReference type="InterPro" id="IPR000276">
    <property type="entry name" value="GPCR_Rhodpsn"/>
</dbReference>
<keyword evidence="7 10" id="KW-0675">Receptor</keyword>
<sequence>MRYASFAPKSRFNDAKSAISQPMKGTDPQSDPDETMLPRHERYTTDRHGDTDEVAHELEEEGFNAHIARLISLEMMPYRLVESEAFKALMGYAEPRYELPSRHFFSRKAIPALHQHVKQRIVHALRQSVSTKVHLTTDAWTSRHGQGRYVSITAHWVNVVDAGSTGDINFGTVVPSPRSRKQLAVGVRTPSSSSSSSCRSDSSSTDRSRPTTPSAADTVAHQLSHYGAATGKRQQAVLAMKCLGDNRHTAEVLSEFLQQEKQSWLGTVDLEAGKPVIDESAGTLTHNAKFPVHATQQDCDPAESQVPLPAYHTTLHGDKEEGADESAGSFIRLLSTDSINLSDSNLYNMGKTKELYKDVRDKIIDLHKAGMGCKTIRRWFWSGASNIRSLPQVIYLPSGVFAFFHRRSALQAADSSTLRATMGAEYLTSASLIVKENQKCDITIKLHYNYTGRSLKSNGDQIDKTSWLFLIICSFIVLENLMVLIAIWKNNRFHNRMYFFIGNLALCDLLAGIAYIVNILMSGANTCNISLTAWFVREGSMFVALGASTFSLLAIAIERHLTMIKMRPYDANKKYRVFLLIGTCWLISFTLGALPILGWNCRNNLADCSTVLPLYSKKYVGFCISIFIVILIAIVILYARIYVLVKSSSRRVTNHSNSERSMALLRTVVIVVGVFIACWSPLFILLLIDVACKAKECLILYKTQWFIAIAVLNSALNPLIYTLASKEMRRAFFRLVCACLAKSSTSRSLPVQQTPDQSKSKSSNSSSSNSPKHKGFIQSHFQSKEDKSESSFHNGNIIK</sequence>
<evidence type="ECO:0000259" key="13">
    <source>
        <dbReference type="PROSITE" id="PS50262"/>
    </source>
</evidence>
<evidence type="ECO:0000256" key="8">
    <source>
        <dbReference type="ARBA" id="ARBA00023180"/>
    </source>
</evidence>
<gene>
    <name evidence="14" type="ORF">RIMI_LOCUS13719784</name>
</gene>
<dbReference type="Gene3D" id="1.20.1070.10">
    <property type="entry name" value="Rhodopsin 7-helix transmembrane proteins"/>
    <property type="match status" value="1"/>
</dbReference>
<keyword evidence="8" id="KW-0325">Glycoprotein</keyword>
<dbReference type="PROSITE" id="PS50262">
    <property type="entry name" value="G_PROTEIN_RECEP_F1_2"/>
    <property type="match status" value="1"/>
</dbReference>
<comment type="subcellular location">
    <subcellularLocation>
        <location evidence="1">Cell membrane</location>
        <topology evidence="1">Multi-pass membrane protein</topology>
    </subcellularLocation>
</comment>
<protein>
    <recommendedName>
        <fullName evidence="13">G-protein coupled receptors family 1 profile domain-containing protein</fullName>
    </recommendedName>
</protein>
<dbReference type="PRINTS" id="PR00237">
    <property type="entry name" value="GPCRRHODOPSN"/>
</dbReference>
<keyword evidence="3 10" id="KW-0812">Transmembrane</keyword>
<keyword evidence="5 10" id="KW-0297">G-protein coupled receptor</keyword>
<comment type="caution">
    <text evidence="14">The sequence shown here is derived from an EMBL/GenBank/DDBJ whole genome shotgun (WGS) entry which is preliminary data.</text>
</comment>
<feature type="transmembrane region" description="Helical" evidence="12">
    <location>
        <begin position="577"/>
        <end position="599"/>
    </location>
</feature>
<feature type="region of interest" description="Disordered" evidence="11">
    <location>
        <begin position="749"/>
        <end position="799"/>
    </location>
</feature>
<dbReference type="EMBL" id="CAUEEQ010034281">
    <property type="protein sequence ID" value="CAJ0952087.1"/>
    <property type="molecule type" value="Genomic_DNA"/>
</dbReference>
<dbReference type="SUPFAM" id="SSF140996">
    <property type="entry name" value="Hermes dimerisation domain"/>
    <property type="match status" value="1"/>
</dbReference>